<evidence type="ECO:0000313" key="1">
    <source>
        <dbReference type="EMBL" id="AGE58862.1"/>
    </source>
</evidence>
<organism evidence="1">
    <name type="scientific">Paramecium bursaria Chlorella virus NYs1</name>
    <dbReference type="NCBI Taxonomy" id="83442"/>
    <lineage>
        <taxon>Viruses</taxon>
        <taxon>Varidnaviria</taxon>
        <taxon>Bamfordvirae</taxon>
        <taxon>Nucleocytoviricota</taxon>
        <taxon>Megaviricetes</taxon>
        <taxon>Algavirales</taxon>
        <taxon>Phycodnaviridae</taxon>
        <taxon>Chlorovirus</taxon>
        <taxon>Chlorovirus newyorkense</taxon>
    </lineage>
</organism>
<dbReference type="KEGG" id="vg:40525733"/>
<dbReference type="GeneID" id="40525733"/>
<reference evidence="1" key="1">
    <citation type="submission" date="2012-10" db="EMBL/GenBank/DDBJ databases">
        <title>Towards defining the chloroviruses: a genomic journey through a genus of large DNA viruses.</title>
        <authorList>
            <person name="Jeanniard A."/>
            <person name="Dunigan D.D."/>
            <person name="Gurnon J.R."/>
            <person name="Agarkova I."/>
            <person name="Kang M."/>
            <person name="Vitek J."/>
            <person name="Duncan G."/>
            <person name="McClung O.W."/>
            <person name="Larsen M."/>
            <person name="Claverie J.-M."/>
            <person name="Van Etten J.L."/>
            <person name="Blanc G."/>
        </authorList>
    </citation>
    <scope>NUCLEOTIDE SEQUENCE</scope>
</reference>
<protein>
    <submittedName>
        <fullName evidence="1">Uncharacterized protein</fullName>
    </submittedName>
</protein>
<name>M1I3L4_9PHYC</name>
<sequence length="36" mass="3968">MVQPVFTETPKLHNVLQMPSEETHDVLAYALGGLSN</sequence>
<accession>M1I3L4</accession>
<dbReference type="RefSeq" id="YP_009665507.1">
    <property type="nucleotide sequence ID" value="NC_043235.1"/>
</dbReference>
<dbReference type="EMBL" id="JX997183">
    <property type="protein sequence ID" value="AGE58862.1"/>
    <property type="molecule type" value="Genomic_DNA"/>
</dbReference>
<gene>
    <name evidence="1" type="primary">NYs-1_729L</name>
    <name evidence="1" type="ORF">PBCVNYs1_729L</name>
</gene>
<proteinExistence type="predicted"/>